<comment type="catalytic activity">
    <reaction evidence="9">
        <text>L-threonyl-[protein] + ATP = O-phospho-L-threonyl-[protein] + ADP + H(+)</text>
        <dbReference type="Rhea" id="RHEA:46608"/>
        <dbReference type="Rhea" id="RHEA-COMP:11060"/>
        <dbReference type="Rhea" id="RHEA-COMP:11605"/>
        <dbReference type="ChEBI" id="CHEBI:15378"/>
        <dbReference type="ChEBI" id="CHEBI:30013"/>
        <dbReference type="ChEBI" id="CHEBI:30616"/>
        <dbReference type="ChEBI" id="CHEBI:61977"/>
        <dbReference type="ChEBI" id="CHEBI:456216"/>
        <dbReference type="EC" id="2.7.12.1"/>
    </reaction>
</comment>
<evidence type="ECO:0000256" key="10">
    <source>
        <dbReference type="ARBA" id="ARBA00051680"/>
    </source>
</evidence>
<evidence type="ECO:0000256" key="6">
    <source>
        <dbReference type="ARBA" id="ARBA00022777"/>
    </source>
</evidence>
<evidence type="ECO:0000256" key="2">
    <source>
        <dbReference type="ARBA" id="ARBA00013203"/>
    </source>
</evidence>
<gene>
    <name evidence="13" type="primary">Dyrk3</name>
    <name evidence="13" type="ORF">TRFO_20301</name>
</gene>
<dbReference type="Gene3D" id="3.30.10.30">
    <property type="entry name" value="DYRK"/>
    <property type="match status" value="1"/>
</dbReference>
<dbReference type="OrthoDB" id="9332038at2759"/>
<protein>
    <recommendedName>
        <fullName evidence="2">dual-specificity kinase</fullName>
        <ecNumber evidence="2">2.7.12.1</ecNumber>
    </recommendedName>
</protein>
<evidence type="ECO:0000256" key="5">
    <source>
        <dbReference type="ARBA" id="ARBA00022741"/>
    </source>
</evidence>
<dbReference type="GO" id="GO:0005737">
    <property type="term" value="C:cytoplasm"/>
    <property type="evidence" value="ECO:0007669"/>
    <property type="project" value="TreeGrafter"/>
</dbReference>
<organism evidence="13 14">
    <name type="scientific">Tritrichomonas foetus</name>
    <dbReference type="NCBI Taxonomy" id="1144522"/>
    <lineage>
        <taxon>Eukaryota</taxon>
        <taxon>Metamonada</taxon>
        <taxon>Parabasalia</taxon>
        <taxon>Tritrichomonadida</taxon>
        <taxon>Tritrichomonadidae</taxon>
        <taxon>Tritrichomonas</taxon>
    </lineage>
</organism>
<dbReference type="PROSITE" id="PS50011">
    <property type="entry name" value="PROTEIN_KINASE_DOM"/>
    <property type="match status" value="1"/>
</dbReference>
<evidence type="ECO:0000256" key="7">
    <source>
        <dbReference type="ARBA" id="ARBA00022840"/>
    </source>
</evidence>
<evidence type="ECO:0000256" key="4">
    <source>
        <dbReference type="ARBA" id="ARBA00022679"/>
    </source>
</evidence>
<keyword evidence="14" id="KW-1185">Reference proteome</keyword>
<accession>A0A1J4KHA2</accession>
<keyword evidence="6 13" id="KW-0418">Kinase</keyword>
<dbReference type="SUPFAM" id="SSF56112">
    <property type="entry name" value="Protein kinase-like (PK-like)"/>
    <property type="match status" value="1"/>
</dbReference>
<proteinExistence type="inferred from homology"/>
<dbReference type="Gene3D" id="1.10.510.10">
    <property type="entry name" value="Transferase(Phosphotransferase) domain 1"/>
    <property type="match status" value="1"/>
</dbReference>
<dbReference type="PANTHER" id="PTHR24058">
    <property type="entry name" value="DUAL SPECIFICITY PROTEIN KINASE"/>
    <property type="match status" value="1"/>
</dbReference>
<dbReference type="PROSITE" id="PS00107">
    <property type="entry name" value="PROTEIN_KINASE_ATP"/>
    <property type="match status" value="1"/>
</dbReference>
<dbReference type="InterPro" id="IPR011009">
    <property type="entry name" value="Kinase-like_dom_sf"/>
</dbReference>
<dbReference type="InterPro" id="IPR042521">
    <property type="entry name" value="DYRK"/>
</dbReference>
<dbReference type="GO" id="GO:0005856">
    <property type="term" value="C:cytoskeleton"/>
    <property type="evidence" value="ECO:0007669"/>
    <property type="project" value="TreeGrafter"/>
</dbReference>
<dbReference type="RefSeq" id="XP_068363554.1">
    <property type="nucleotide sequence ID" value="XM_068501316.1"/>
</dbReference>
<dbReference type="VEuPathDB" id="TrichDB:TRFO_20301"/>
<dbReference type="InterPro" id="IPR050494">
    <property type="entry name" value="Ser_Thr_dual-spec_kinase"/>
</dbReference>
<evidence type="ECO:0000259" key="12">
    <source>
        <dbReference type="PROSITE" id="PS50011"/>
    </source>
</evidence>
<sequence>MSVINFSMKRYRPPLGHINNGVHLRIQQQQALATKNKKTYAVQLPPLVISPPKTARLPENDVHHKKSNISTIEALNTQKEIGLPTIPNINQFSQKLTNHQNNINNMNNINTISNITAIRDMKTLNPRNNSINLEKGDQPETDLPYDQNYVLSHMSDLLFEFEKVEIKNYNEIYYVRQSSPKMRVYTPVIPNFFQFVQNDHIAYRYQQLELLGKGAFGSVIKCIDHKNKRQVAVKMIRDQQKYHDQTRIERDVLKVVQGCPRTVRFLKSFTFRGFFCIVTELLYKDAYLLLRSQRYYGFNLRILQMITHQLSEALAYTHQKGVIHCDIKPENIMFTNRRKNAIKLVDFGCSCYVGKNIFSYIQSRYFRAPEVVLAMKYGTEIDVWSFACVLVELFTGKPLFPASSERDLLEMIVSCIGPPPSDFLSKSKRSQKFFDENGNIKKPAPRKIPTAKNYQQPTSHSVPSLETIFKDSNGEGNKELCDLVKQCLRWTPSDRITMEGILSHPFVTRTDIVTAAPPLPPISVR</sequence>
<comment type="similarity">
    <text evidence="1">Belongs to the protein kinase superfamily. CMGC Ser/Thr protein kinase family. MNB/DYRK subfamily.</text>
</comment>
<keyword evidence="7 11" id="KW-0067">ATP-binding</keyword>
<dbReference type="GO" id="GO:0004712">
    <property type="term" value="F:protein serine/threonine/tyrosine kinase activity"/>
    <property type="evidence" value="ECO:0007669"/>
    <property type="project" value="UniProtKB-EC"/>
</dbReference>
<comment type="catalytic activity">
    <reaction evidence="10">
        <text>L-tyrosyl-[protein] + ATP = O-phospho-L-tyrosyl-[protein] + ADP + H(+)</text>
        <dbReference type="Rhea" id="RHEA:10596"/>
        <dbReference type="Rhea" id="RHEA-COMP:10136"/>
        <dbReference type="Rhea" id="RHEA-COMP:20101"/>
        <dbReference type="ChEBI" id="CHEBI:15378"/>
        <dbReference type="ChEBI" id="CHEBI:30616"/>
        <dbReference type="ChEBI" id="CHEBI:46858"/>
        <dbReference type="ChEBI" id="CHEBI:61978"/>
        <dbReference type="ChEBI" id="CHEBI:456216"/>
        <dbReference type="EC" id="2.7.12.1"/>
    </reaction>
</comment>
<dbReference type="InterPro" id="IPR017441">
    <property type="entry name" value="Protein_kinase_ATP_BS"/>
</dbReference>
<comment type="caution">
    <text evidence="13">The sequence shown here is derived from an EMBL/GenBank/DDBJ whole genome shotgun (WGS) entry which is preliminary data.</text>
</comment>
<evidence type="ECO:0000256" key="11">
    <source>
        <dbReference type="PROSITE-ProRule" id="PRU10141"/>
    </source>
</evidence>
<evidence type="ECO:0000256" key="1">
    <source>
        <dbReference type="ARBA" id="ARBA00008867"/>
    </source>
</evidence>
<evidence type="ECO:0000313" key="14">
    <source>
        <dbReference type="Proteomes" id="UP000179807"/>
    </source>
</evidence>
<dbReference type="PROSITE" id="PS00108">
    <property type="entry name" value="PROTEIN_KINASE_ST"/>
    <property type="match status" value="1"/>
</dbReference>
<comment type="catalytic activity">
    <reaction evidence="8">
        <text>L-seryl-[protein] + ATP = O-phospho-L-seryl-[protein] + ADP + H(+)</text>
        <dbReference type="Rhea" id="RHEA:17989"/>
        <dbReference type="Rhea" id="RHEA-COMP:9863"/>
        <dbReference type="Rhea" id="RHEA-COMP:11604"/>
        <dbReference type="ChEBI" id="CHEBI:15378"/>
        <dbReference type="ChEBI" id="CHEBI:29999"/>
        <dbReference type="ChEBI" id="CHEBI:30616"/>
        <dbReference type="ChEBI" id="CHEBI:83421"/>
        <dbReference type="ChEBI" id="CHEBI:456216"/>
        <dbReference type="EC" id="2.7.12.1"/>
    </reaction>
</comment>
<evidence type="ECO:0000256" key="3">
    <source>
        <dbReference type="ARBA" id="ARBA00022527"/>
    </source>
</evidence>
<dbReference type="GO" id="GO:0005524">
    <property type="term" value="F:ATP binding"/>
    <property type="evidence" value="ECO:0007669"/>
    <property type="project" value="UniProtKB-UniRule"/>
</dbReference>
<dbReference type="EMBL" id="MLAK01000612">
    <property type="protein sequence ID" value="OHT10418.1"/>
    <property type="molecule type" value="Genomic_DNA"/>
</dbReference>
<dbReference type="InterPro" id="IPR008271">
    <property type="entry name" value="Ser/Thr_kinase_AS"/>
</dbReference>
<keyword evidence="4" id="KW-0808">Transferase</keyword>
<dbReference type="InterPro" id="IPR000719">
    <property type="entry name" value="Prot_kinase_dom"/>
</dbReference>
<dbReference type="GeneID" id="94836020"/>
<dbReference type="Pfam" id="PF00069">
    <property type="entry name" value="Pkinase"/>
    <property type="match status" value="1"/>
</dbReference>
<reference evidence="13" key="1">
    <citation type="submission" date="2016-10" db="EMBL/GenBank/DDBJ databases">
        <authorList>
            <person name="Benchimol M."/>
            <person name="Almeida L.G."/>
            <person name="Vasconcelos A.T."/>
            <person name="Perreira-Neves A."/>
            <person name="Rosa I.A."/>
            <person name="Tasca T."/>
            <person name="Bogo M.R."/>
            <person name="de Souza W."/>
        </authorList>
    </citation>
    <scope>NUCLEOTIDE SEQUENCE [LARGE SCALE GENOMIC DNA]</scope>
    <source>
        <strain evidence="13">K</strain>
    </source>
</reference>
<dbReference type="SMART" id="SM00220">
    <property type="entry name" value="S_TKc"/>
    <property type="match status" value="1"/>
</dbReference>
<dbReference type="Proteomes" id="UP000179807">
    <property type="component" value="Unassembled WGS sequence"/>
</dbReference>
<feature type="binding site" evidence="11">
    <location>
        <position position="234"/>
    </location>
    <ligand>
        <name>ATP</name>
        <dbReference type="ChEBI" id="CHEBI:30616"/>
    </ligand>
</feature>
<dbReference type="Gene3D" id="3.30.200.20">
    <property type="entry name" value="Phosphorylase Kinase, domain 1"/>
    <property type="match status" value="1"/>
</dbReference>
<dbReference type="PANTHER" id="PTHR24058:SF22">
    <property type="entry name" value="DUAL SPECIFICITY TYROSINE-PHOSPHORYLATION-REGULATED KINASE 4"/>
    <property type="match status" value="1"/>
</dbReference>
<name>A0A1J4KHA2_9EUKA</name>
<dbReference type="GO" id="GO:0004674">
    <property type="term" value="F:protein serine/threonine kinase activity"/>
    <property type="evidence" value="ECO:0007669"/>
    <property type="project" value="UniProtKB-KW"/>
</dbReference>
<keyword evidence="5 11" id="KW-0547">Nucleotide-binding</keyword>
<keyword evidence="3" id="KW-0723">Serine/threonine-protein kinase</keyword>
<evidence type="ECO:0000313" key="13">
    <source>
        <dbReference type="EMBL" id="OHT10418.1"/>
    </source>
</evidence>
<evidence type="ECO:0000256" key="8">
    <source>
        <dbReference type="ARBA" id="ARBA00049003"/>
    </source>
</evidence>
<evidence type="ECO:0000256" key="9">
    <source>
        <dbReference type="ARBA" id="ARBA00049308"/>
    </source>
</evidence>
<feature type="domain" description="Protein kinase" evidence="12">
    <location>
        <begin position="205"/>
        <end position="507"/>
    </location>
</feature>
<dbReference type="AlphaFoldDB" id="A0A1J4KHA2"/>
<dbReference type="EC" id="2.7.12.1" evidence="2"/>